<feature type="chain" id="PRO_5045836503" description="Carboxypeptidase regulatory-like domain-containing protein" evidence="1">
    <location>
        <begin position="24"/>
        <end position="129"/>
    </location>
</feature>
<reference evidence="2 3" key="1">
    <citation type="submission" date="2021-06" db="EMBL/GenBank/DDBJ databases">
        <authorList>
            <person name="Lee D.H."/>
        </authorList>
    </citation>
    <scope>NUCLEOTIDE SEQUENCE [LARGE SCALE GENOMIC DNA]</scope>
    <source>
        <strain evidence="2 3">MMS21-HV4-11</strain>
    </source>
</reference>
<name>A0ABS6IM03_9HYPH</name>
<dbReference type="Proteomes" id="UP000727907">
    <property type="component" value="Unassembled WGS sequence"/>
</dbReference>
<evidence type="ECO:0000313" key="3">
    <source>
        <dbReference type="Proteomes" id="UP000727907"/>
    </source>
</evidence>
<sequence>MRTVWALMAPVLLHLIFAAAALASEPVTGVDILIRSKSDGRVIVQTITDNRGAIVIKEMRPGSYSVEAGSKLPMALIKRSGSWGIALIPVATKTAKPQSHRARPSAQGMQVDIVVPEGVPISYTVIVTY</sequence>
<keyword evidence="3" id="KW-1185">Reference proteome</keyword>
<evidence type="ECO:0000313" key="2">
    <source>
        <dbReference type="EMBL" id="MBU8874230.1"/>
    </source>
</evidence>
<evidence type="ECO:0008006" key="4">
    <source>
        <dbReference type="Google" id="ProtNLM"/>
    </source>
</evidence>
<keyword evidence="1" id="KW-0732">Signal</keyword>
<evidence type="ECO:0000256" key="1">
    <source>
        <dbReference type="SAM" id="SignalP"/>
    </source>
</evidence>
<dbReference type="EMBL" id="JAHOPB010000001">
    <property type="protein sequence ID" value="MBU8874230.1"/>
    <property type="molecule type" value="Genomic_DNA"/>
</dbReference>
<proteinExistence type="predicted"/>
<comment type="caution">
    <text evidence="2">The sequence shown here is derived from an EMBL/GenBank/DDBJ whole genome shotgun (WGS) entry which is preliminary data.</text>
</comment>
<protein>
    <recommendedName>
        <fullName evidence="4">Carboxypeptidase regulatory-like domain-containing protein</fullName>
    </recommendedName>
</protein>
<accession>A0ABS6IM03</accession>
<organism evidence="2 3">
    <name type="scientific">Reyranella humidisoli</name>
    <dbReference type="NCBI Taxonomy" id="2849149"/>
    <lineage>
        <taxon>Bacteria</taxon>
        <taxon>Pseudomonadati</taxon>
        <taxon>Pseudomonadota</taxon>
        <taxon>Alphaproteobacteria</taxon>
        <taxon>Hyphomicrobiales</taxon>
        <taxon>Reyranellaceae</taxon>
        <taxon>Reyranella</taxon>
    </lineage>
</organism>
<feature type="signal peptide" evidence="1">
    <location>
        <begin position="1"/>
        <end position="23"/>
    </location>
</feature>
<dbReference type="RefSeq" id="WP_216959393.1">
    <property type="nucleotide sequence ID" value="NZ_JAHOPB010000001.1"/>
</dbReference>
<gene>
    <name evidence="2" type="ORF">KQ910_10680</name>
</gene>